<sequence>MPADFRDHDVLLALLPIASVPAMPGWLGGEERDRLAAIAAGPRRAQFLAGHVLARQLAAAFAGGEPPDWHFHVAAAQRRELVGPGGRRLCLSLSHSHDQVAAAVAERPIGVDLELAPDRRDWADLARRLFSPATAAWVLGDGEAGRDRRFREAWALLEAQGKRSGEGVQRAVFRRLDLVPCDPGEADALSWPAGQGCLALAGWRGMHVGGAALPAGPATAWSCQA</sequence>
<evidence type="ECO:0000256" key="1">
    <source>
        <dbReference type="ARBA" id="ARBA00010990"/>
    </source>
</evidence>
<dbReference type="STRING" id="1384054.N790_00195"/>
<dbReference type="PATRIC" id="fig|1384054.3.peg.34"/>
<reference evidence="4 5" key="1">
    <citation type="submission" date="2013-09" db="EMBL/GenBank/DDBJ databases">
        <title>Genome sequencing of Arenimonas malthae.</title>
        <authorList>
            <person name="Chen F."/>
            <person name="Wang G."/>
        </authorList>
    </citation>
    <scope>NUCLEOTIDE SEQUENCE [LARGE SCALE GENOMIC DNA]</scope>
    <source>
        <strain evidence="4 5">CC-JY-1</strain>
    </source>
</reference>
<dbReference type="GO" id="GO:0005829">
    <property type="term" value="C:cytosol"/>
    <property type="evidence" value="ECO:0007669"/>
    <property type="project" value="TreeGrafter"/>
</dbReference>
<dbReference type="PANTHER" id="PTHR12215:SF10">
    <property type="entry name" value="L-AMINOADIPATE-SEMIALDEHYDE DEHYDROGENASE-PHOSPHOPANTETHEINYL TRANSFERASE"/>
    <property type="match status" value="1"/>
</dbReference>
<dbReference type="RefSeq" id="WP_052385532.1">
    <property type="nucleotide sequence ID" value="NZ_AVCH01000001.1"/>
</dbReference>
<organism evidence="4 5">
    <name type="scientific">Arenimonas malthae CC-JY-1</name>
    <dbReference type="NCBI Taxonomy" id="1384054"/>
    <lineage>
        <taxon>Bacteria</taxon>
        <taxon>Pseudomonadati</taxon>
        <taxon>Pseudomonadota</taxon>
        <taxon>Gammaproteobacteria</taxon>
        <taxon>Lysobacterales</taxon>
        <taxon>Lysobacteraceae</taxon>
        <taxon>Arenimonas</taxon>
    </lineage>
</organism>
<accession>A0A091BHJ8</accession>
<dbReference type="Gene3D" id="3.90.470.20">
    <property type="entry name" value="4'-phosphopantetheinyl transferase domain"/>
    <property type="match status" value="1"/>
</dbReference>
<feature type="domain" description="4'-phosphopantetheinyl transferase" evidence="3">
    <location>
        <begin position="108"/>
        <end position="180"/>
    </location>
</feature>
<dbReference type="InterPro" id="IPR050559">
    <property type="entry name" value="P-Pant_transferase_sf"/>
</dbReference>
<dbReference type="OrthoDB" id="9808281at2"/>
<dbReference type="Proteomes" id="UP000029392">
    <property type="component" value="Unassembled WGS sequence"/>
</dbReference>
<evidence type="ECO:0000256" key="2">
    <source>
        <dbReference type="ARBA" id="ARBA00022679"/>
    </source>
</evidence>
<dbReference type="PANTHER" id="PTHR12215">
    <property type="entry name" value="PHOSPHOPANTETHEINE TRANSFERASE"/>
    <property type="match status" value="1"/>
</dbReference>
<dbReference type="SUPFAM" id="SSF56214">
    <property type="entry name" value="4'-phosphopantetheinyl transferase"/>
    <property type="match status" value="2"/>
</dbReference>
<proteinExistence type="inferred from homology"/>
<dbReference type="GO" id="GO:0000287">
    <property type="term" value="F:magnesium ion binding"/>
    <property type="evidence" value="ECO:0007669"/>
    <property type="project" value="InterPro"/>
</dbReference>
<comment type="caution">
    <text evidence="4">The sequence shown here is derived from an EMBL/GenBank/DDBJ whole genome shotgun (WGS) entry which is preliminary data.</text>
</comment>
<keyword evidence="2" id="KW-0808">Transferase</keyword>
<evidence type="ECO:0000313" key="5">
    <source>
        <dbReference type="Proteomes" id="UP000029392"/>
    </source>
</evidence>
<comment type="similarity">
    <text evidence="1">Belongs to the P-Pant transferase superfamily. Gsp/Sfp/HetI/AcpT family.</text>
</comment>
<name>A0A091BHJ8_9GAMM</name>
<dbReference type="GO" id="GO:0008897">
    <property type="term" value="F:holo-[acyl-carrier-protein] synthase activity"/>
    <property type="evidence" value="ECO:0007669"/>
    <property type="project" value="InterPro"/>
</dbReference>
<evidence type="ECO:0000313" key="4">
    <source>
        <dbReference type="EMBL" id="KFN52223.1"/>
    </source>
</evidence>
<dbReference type="EMBL" id="AVCH01000001">
    <property type="protein sequence ID" value="KFN52223.1"/>
    <property type="molecule type" value="Genomic_DNA"/>
</dbReference>
<dbReference type="AlphaFoldDB" id="A0A091BHJ8"/>
<evidence type="ECO:0000259" key="3">
    <source>
        <dbReference type="Pfam" id="PF01648"/>
    </source>
</evidence>
<dbReference type="GO" id="GO:0019878">
    <property type="term" value="P:lysine biosynthetic process via aminoadipic acid"/>
    <property type="evidence" value="ECO:0007669"/>
    <property type="project" value="TreeGrafter"/>
</dbReference>
<dbReference type="Pfam" id="PF01648">
    <property type="entry name" value="ACPS"/>
    <property type="match status" value="1"/>
</dbReference>
<dbReference type="eggNOG" id="COG2091">
    <property type="taxonomic scope" value="Bacteria"/>
</dbReference>
<gene>
    <name evidence="4" type="ORF">N790_00195</name>
</gene>
<dbReference type="InterPro" id="IPR037143">
    <property type="entry name" value="4-PPantetheinyl_Trfase_dom_sf"/>
</dbReference>
<protein>
    <recommendedName>
        <fullName evidence="3">4'-phosphopantetheinyl transferase domain-containing protein</fullName>
    </recommendedName>
</protein>
<keyword evidence="5" id="KW-1185">Reference proteome</keyword>
<dbReference type="InterPro" id="IPR008278">
    <property type="entry name" value="4-PPantetheinyl_Trfase_dom"/>
</dbReference>